<dbReference type="HOGENOM" id="CLU_006348_1_1_1"/>
<protein>
    <recommendedName>
        <fullName evidence="7 8">U-box domain-containing protein</fullName>
        <ecNumber evidence="7">2.3.2.27</ecNumber>
    </recommendedName>
    <alternativeName>
        <fullName evidence="7">RING-type E3 ubiquitin transferase PUB</fullName>
    </alternativeName>
</protein>
<dbReference type="InterPro" id="IPR003613">
    <property type="entry name" value="Ubox_domain"/>
</dbReference>
<dbReference type="KEGG" id="atr:18444362"/>
<dbReference type="eggNOG" id="ENOG502QTKN">
    <property type="taxonomic scope" value="Eukaryota"/>
</dbReference>
<proteinExistence type="predicted"/>
<dbReference type="Pfam" id="PF04564">
    <property type="entry name" value="U-box"/>
    <property type="match status" value="1"/>
</dbReference>
<comment type="pathway">
    <text evidence="3 7">Protein modification; protein ubiquitination.</text>
</comment>
<dbReference type="UniPathway" id="UPA00143"/>
<keyword evidence="5" id="KW-0677">Repeat</keyword>
<dbReference type="InterPro" id="IPR058678">
    <property type="entry name" value="ARM_PUB"/>
</dbReference>
<sequence>MVKKNNLCITIPTFFKCPISLDIMKSPVSLCTGVTYDRSSIQKWIDNGNNTCPATNQVLQTKEFIPNHTLQRLIKIWTESNQNPNPSDAGHFPSSPGPLEPRQIQGIVEDIKNGVMISSEILTKLGRFARERERNREFLVKAGCIPVLAGVLMAAKSLEILEEAVRVLALVFVNQDRISAKILAKSEVLDSILNILQKGGSNSKMESVKLLENIAMDAELKLLVAEKQGILETLIKLLENESGPIIESLLSCLITLSVPKKTRAPLVRLGIVPVTVKILRRSDPGAAERSLKILEMLTACSDGRKAICDDATCIPLIVQKLLKVSSQATEYGAVVLWSMCHLFRDQRAQEMVVGSNGLTKILLLMQSNCSLSVRQMCSDLLRIFRVNSKNCLSNYDSKMTHIMPF</sequence>
<dbReference type="InterPro" id="IPR011989">
    <property type="entry name" value="ARM-like"/>
</dbReference>
<dbReference type="AlphaFoldDB" id="U5D0X3"/>
<evidence type="ECO:0000256" key="5">
    <source>
        <dbReference type="ARBA" id="ARBA00022737"/>
    </source>
</evidence>
<keyword evidence="4 7" id="KW-0808">Transferase</keyword>
<dbReference type="InterPro" id="IPR000225">
    <property type="entry name" value="Armadillo"/>
</dbReference>
<keyword evidence="10" id="KW-1185">Reference proteome</keyword>
<dbReference type="OrthoDB" id="10064100at2759"/>
<dbReference type="PANTHER" id="PTHR22849">
    <property type="entry name" value="WDSAM1 PROTEIN"/>
    <property type="match status" value="1"/>
</dbReference>
<dbReference type="InterPro" id="IPR045185">
    <property type="entry name" value="PUB22/23/24-like"/>
</dbReference>
<dbReference type="EMBL" id="KI392485">
    <property type="protein sequence ID" value="ERN16064.1"/>
    <property type="molecule type" value="Genomic_DNA"/>
</dbReference>
<dbReference type="InterPro" id="IPR016024">
    <property type="entry name" value="ARM-type_fold"/>
</dbReference>
<dbReference type="OMA" id="EGRASIC"/>
<dbReference type="InterPro" id="IPR045210">
    <property type="entry name" value="RING-Ubox_PUB"/>
</dbReference>
<dbReference type="CDD" id="cd16664">
    <property type="entry name" value="RING-Ubox_PUB"/>
    <property type="match status" value="1"/>
</dbReference>
<evidence type="ECO:0000256" key="3">
    <source>
        <dbReference type="ARBA" id="ARBA00004906"/>
    </source>
</evidence>
<dbReference type="SUPFAM" id="SSF57850">
    <property type="entry name" value="RING/U-box"/>
    <property type="match status" value="1"/>
</dbReference>
<evidence type="ECO:0000313" key="10">
    <source>
        <dbReference type="Proteomes" id="UP000017836"/>
    </source>
</evidence>
<dbReference type="PANTHER" id="PTHR22849:SF163">
    <property type="entry name" value="U-BOX DOMAIN-CONTAINING PROTEIN"/>
    <property type="match status" value="1"/>
</dbReference>
<dbReference type="Proteomes" id="UP000017836">
    <property type="component" value="Unassembled WGS sequence"/>
</dbReference>
<dbReference type="SUPFAM" id="SSF48371">
    <property type="entry name" value="ARM repeat"/>
    <property type="match status" value="1"/>
</dbReference>
<reference evidence="10" key="1">
    <citation type="journal article" date="2013" name="Science">
        <title>The Amborella genome and the evolution of flowering plants.</title>
        <authorList>
            <consortium name="Amborella Genome Project"/>
        </authorList>
    </citation>
    <scope>NUCLEOTIDE SEQUENCE [LARGE SCALE GENOMIC DNA]</scope>
</reference>
<dbReference type="FunFam" id="3.30.40.10:FF:000502">
    <property type="entry name" value="RING-type E3 ubiquitin transferase"/>
    <property type="match status" value="1"/>
</dbReference>
<dbReference type="SMART" id="SM00185">
    <property type="entry name" value="ARM"/>
    <property type="match status" value="4"/>
</dbReference>
<comment type="catalytic activity">
    <reaction evidence="1 7">
        <text>S-ubiquitinyl-[E2 ubiquitin-conjugating enzyme]-L-cysteine + [acceptor protein]-L-lysine = [E2 ubiquitin-conjugating enzyme]-L-cysteine + N(6)-ubiquitinyl-[acceptor protein]-L-lysine.</text>
        <dbReference type="EC" id="2.3.2.27"/>
    </reaction>
</comment>
<evidence type="ECO:0000256" key="2">
    <source>
        <dbReference type="ARBA" id="ARBA00003861"/>
    </source>
</evidence>
<dbReference type="EC" id="2.3.2.27" evidence="7"/>
<dbReference type="Pfam" id="PF25598">
    <property type="entry name" value="ARM_PUB"/>
    <property type="match status" value="1"/>
</dbReference>
<evidence type="ECO:0000256" key="7">
    <source>
        <dbReference type="RuleBase" id="RU369093"/>
    </source>
</evidence>
<evidence type="ECO:0000313" key="9">
    <source>
        <dbReference type="EMBL" id="ERN16064.1"/>
    </source>
</evidence>
<evidence type="ECO:0000259" key="8">
    <source>
        <dbReference type="PROSITE" id="PS51698"/>
    </source>
</evidence>
<dbReference type="Gene3D" id="1.25.10.10">
    <property type="entry name" value="Leucine-rich Repeat Variant"/>
    <property type="match status" value="2"/>
</dbReference>
<evidence type="ECO:0000256" key="6">
    <source>
        <dbReference type="ARBA" id="ARBA00022786"/>
    </source>
</evidence>
<dbReference type="InterPro" id="IPR013083">
    <property type="entry name" value="Znf_RING/FYVE/PHD"/>
</dbReference>
<evidence type="ECO:0000256" key="4">
    <source>
        <dbReference type="ARBA" id="ARBA00022679"/>
    </source>
</evidence>
<dbReference type="PROSITE" id="PS51698">
    <property type="entry name" value="U_BOX"/>
    <property type="match status" value="1"/>
</dbReference>
<dbReference type="Gene3D" id="3.30.40.10">
    <property type="entry name" value="Zinc/RING finger domain, C3HC4 (zinc finger)"/>
    <property type="match status" value="1"/>
</dbReference>
<dbReference type="GO" id="GO:0016567">
    <property type="term" value="P:protein ubiquitination"/>
    <property type="evidence" value="ECO:0007669"/>
    <property type="project" value="UniProtKB-UniRule"/>
</dbReference>
<name>U5D0X3_AMBTC</name>
<organism evidence="9 10">
    <name type="scientific">Amborella trichopoda</name>
    <dbReference type="NCBI Taxonomy" id="13333"/>
    <lineage>
        <taxon>Eukaryota</taxon>
        <taxon>Viridiplantae</taxon>
        <taxon>Streptophyta</taxon>
        <taxon>Embryophyta</taxon>
        <taxon>Tracheophyta</taxon>
        <taxon>Spermatophyta</taxon>
        <taxon>Magnoliopsida</taxon>
        <taxon>Amborellales</taxon>
        <taxon>Amborellaceae</taxon>
        <taxon>Amborella</taxon>
    </lineage>
</organism>
<comment type="function">
    <text evidence="2 7">Functions as an E3 ubiquitin ligase.</text>
</comment>
<accession>U5D0X3</accession>
<dbReference type="STRING" id="13333.U5D0X3"/>
<dbReference type="SMART" id="SM00504">
    <property type="entry name" value="Ubox"/>
    <property type="match status" value="1"/>
</dbReference>
<keyword evidence="6 7" id="KW-0833">Ubl conjugation pathway</keyword>
<evidence type="ECO:0000256" key="1">
    <source>
        <dbReference type="ARBA" id="ARBA00000900"/>
    </source>
</evidence>
<dbReference type="Gramene" id="ERN16064">
    <property type="protein sequence ID" value="ERN16064"/>
    <property type="gene ID" value="AMTR_s00030p00130440"/>
</dbReference>
<feature type="domain" description="U-box" evidence="8">
    <location>
        <begin position="10"/>
        <end position="84"/>
    </location>
</feature>
<gene>
    <name evidence="9" type="ORF">AMTR_s00030p00130440</name>
</gene>
<dbReference type="GO" id="GO:0061630">
    <property type="term" value="F:ubiquitin protein ligase activity"/>
    <property type="evidence" value="ECO:0007669"/>
    <property type="project" value="UniProtKB-UniRule"/>
</dbReference>